<dbReference type="Pfam" id="PF06224">
    <property type="entry name" value="AlkZ-like"/>
    <property type="match status" value="1"/>
</dbReference>
<evidence type="ECO:0000313" key="2">
    <source>
        <dbReference type="Proteomes" id="UP001231941"/>
    </source>
</evidence>
<dbReference type="PANTHER" id="PTHR30528">
    <property type="entry name" value="CYTOPLASMIC PROTEIN"/>
    <property type="match status" value="1"/>
</dbReference>
<gene>
    <name evidence="1" type="ORF">Q5Y73_07920</name>
</gene>
<dbReference type="RefSeq" id="WP_305991319.1">
    <property type="nucleotide sequence ID" value="NZ_JAVAMP010000002.1"/>
</dbReference>
<protein>
    <submittedName>
        <fullName evidence="1">Crosslink repair DNA glycosylase YcaQ family protein</fullName>
    </submittedName>
</protein>
<accession>A0ABT9IXD4</accession>
<proteinExistence type="predicted"/>
<name>A0ABT9IXD4_9BACL</name>
<reference evidence="1 2" key="1">
    <citation type="submission" date="2023-08" db="EMBL/GenBank/DDBJ databases">
        <authorList>
            <person name="Park J.-S."/>
        </authorList>
    </citation>
    <scope>NUCLEOTIDE SEQUENCE [LARGE SCALE GENOMIC DNA]</scope>
    <source>
        <strain evidence="1 2">2205SS18-9</strain>
    </source>
</reference>
<dbReference type="InterPro" id="IPR009351">
    <property type="entry name" value="AlkZ-like"/>
</dbReference>
<evidence type="ECO:0000313" key="1">
    <source>
        <dbReference type="EMBL" id="MDP5274028.1"/>
    </source>
</evidence>
<dbReference type="EMBL" id="JAVAMP010000002">
    <property type="protein sequence ID" value="MDP5274028.1"/>
    <property type="molecule type" value="Genomic_DNA"/>
</dbReference>
<organism evidence="1 2">
    <name type="scientific">Chengkuizengella axinellae</name>
    <dbReference type="NCBI Taxonomy" id="3064388"/>
    <lineage>
        <taxon>Bacteria</taxon>
        <taxon>Bacillati</taxon>
        <taxon>Bacillota</taxon>
        <taxon>Bacilli</taxon>
        <taxon>Bacillales</taxon>
        <taxon>Paenibacillaceae</taxon>
        <taxon>Chengkuizengella</taxon>
    </lineage>
</organism>
<sequence>MDKMISLTKNEARRFLSSYHGFRASNQQLGKQGIIDYIRRVGCIQFDPLNVVGFNQELVLQSRIHDFKPEMLTNLLYKDRVLIDGWDKNMSIYLTEDWPYFSRFRERKREQLSTVPEVKEIRQDVLKLIKDTGPITSKDLSYDQIIEWPWAPTRLSRAVLESLYFVGDLIIYNKNRTRKIYDLTERNIPSYLLSREDPNQTFDQYVDWYVMRRIGAIGLLWDRSGDAWLGIRGMKSSDRKKSFQRLIEAGNLIKVSIDGISNTFYMRKYDAKFLIQSDDQSYSAILAPLDNMLWDRKQIKELFGFEYIWEVYKPINERRYGYYVLPLLCNDRFVARFEPALDTESKTLIIKNWWWEPDLEITEQLKYDLIKCFHRFLGFLGAAHISVDSRLSKKKYLKWLEL</sequence>
<dbReference type="Proteomes" id="UP001231941">
    <property type="component" value="Unassembled WGS sequence"/>
</dbReference>
<dbReference type="PANTHER" id="PTHR30528:SF0">
    <property type="entry name" value="CYTOPLASMIC PROTEIN"/>
    <property type="match status" value="1"/>
</dbReference>
<comment type="caution">
    <text evidence="1">The sequence shown here is derived from an EMBL/GenBank/DDBJ whole genome shotgun (WGS) entry which is preliminary data.</text>
</comment>
<keyword evidence="2" id="KW-1185">Reference proteome</keyword>